<accession>A0A5B7EET3</accession>
<dbReference type="Proteomes" id="UP000324222">
    <property type="component" value="Unassembled WGS sequence"/>
</dbReference>
<dbReference type="EMBL" id="VSRR010002516">
    <property type="protein sequence ID" value="MPC31847.1"/>
    <property type="molecule type" value="Genomic_DNA"/>
</dbReference>
<keyword evidence="2" id="KW-1185">Reference proteome</keyword>
<proteinExistence type="predicted"/>
<organism evidence="1 2">
    <name type="scientific">Portunus trituberculatus</name>
    <name type="common">Swimming crab</name>
    <name type="synonym">Neptunus trituberculatus</name>
    <dbReference type="NCBI Taxonomy" id="210409"/>
    <lineage>
        <taxon>Eukaryota</taxon>
        <taxon>Metazoa</taxon>
        <taxon>Ecdysozoa</taxon>
        <taxon>Arthropoda</taxon>
        <taxon>Crustacea</taxon>
        <taxon>Multicrustacea</taxon>
        <taxon>Malacostraca</taxon>
        <taxon>Eumalacostraca</taxon>
        <taxon>Eucarida</taxon>
        <taxon>Decapoda</taxon>
        <taxon>Pleocyemata</taxon>
        <taxon>Brachyura</taxon>
        <taxon>Eubrachyura</taxon>
        <taxon>Portunoidea</taxon>
        <taxon>Portunidae</taxon>
        <taxon>Portuninae</taxon>
        <taxon>Portunus</taxon>
    </lineage>
</organism>
<evidence type="ECO:0000313" key="1">
    <source>
        <dbReference type="EMBL" id="MPC31847.1"/>
    </source>
</evidence>
<sequence length="88" mass="9685">MENIEWTRRRDVLSTSWNGAGVPTQPSVSSDNINSGNNCIKLWLNSSASPIAQAEWLSGAQAAGYFKQEVKFNTGDEQHLVSATVMVW</sequence>
<reference evidence="1 2" key="1">
    <citation type="submission" date="2019-05" db="EMBL/GenBank/DDBJ databases">
        <title>Another draft genome of Portunus trituberculatus and its Hox gene families provides insights of decapod evolution.</title>
        <authorList>
            <person name="Jeong J.-H."/>
            <person name="Song I."/>
            <person name="Kim S."/>
            <person name="Choi T."/>
            <person name="Kim D."/>
            <person name="Ryu S."/>
            <person name="Kim W."/>
        </authorList>
    </citation>
    <scope>NUCLEOTIDE SEQUENCE [LARGE SCALE GENOMIC DNA]</scope>
    <source>
        <tissue evidence="1">Muscle</tissue>
    </source>
</reference>
<comment type="caution">
    <text evidence="1">The sequence shown here is derived from an EMBL/GenBank/DDBJ whole genome shotgun (WGS) entry which is preliminary data.</text>
</comment>
<dbReference type="AlphaFoldDB" id="A0A5B7EET3"/>
<gene>
    <name evidence="1" type="ORF">E2C01_025147</name>
</gene>
<evidence type="ECO:0000313" key="2">
    <source>
        <dbReference type="Proteomes" id="UP000324222"/>
    </source>
</evidence>
<protein>
    <submittedName>
        <fullName evidence="1">Uncharacterized protein</fullName>
    </submittedName>
</protein>
<name>A0A5B7EET3_PORTR</name>